<reference evidence="1 2" key="1">
    <citation type="submission" date="2024-01" db="EMBL/GenBank/DDBJ databases">
        <title>The genomes of 5 underutilized Papilionoideae crops provide insights into root nodulation and disease resistanc.</title>
        <authorList>
            <person name="Jiang F."/>
        </authorList>
    </citation>
    <scope>NUCLEOTIDE SEQUENCE [LARGE SCALE GENOMIC DNA]</scope>
    <source>
        <strain evidence="1">LVBAO_FW01</strain>
        <tissue evidence="1">Leaves</tissue>
    </source>
</reference>
<dbReference type="EMBL" id="JAYMYQ010000005">
    <property type="protein sequence ID" value="KAK7327853.1"/>
    <property type="molecule type" value="Genomic_DNA"/>
</dbReference>
<dbReference type="Proteomes" id="UP001367508">
    <property type="component" value="Unassembled WGS sequence"/>
</dbReference>
<dbReference type="AlphaFoldDB" id="A0AAN9L4Y0"/>
<keyword evidence="2" id="KW-1185">Reference proteome</keyword>
<proteinExistence type="predicted"/>
<organism evidence="1 2">
    <name type="scientific">Canavalia gladiata</name>
    <name type="common">Sword bean</name>
    <name type="synonym">Dolichos gladiatus</name>
    <dbReference type="NCBI Taxonomy" id="3824"/>
    <lineage>
        <taxon>Eukaryota</taxon>
        <taxon>Viridiplantae</taxon>
        <taxon>Streptophyta</taxon>
        <taxon>Embryophyta</taxon>
        <taxon>Tracheophyta</taxon>
        <taxon>Spermatophyta</taxon>
        <taxon>Magnoliopsida</taxon>
        <taxon>eudicotyledons</taxon>
        <taxon>Gunneridae</taxon>
        <taxon>Pentapetalae</taxon>
        <taxon>rosids</taxon>
        <taxon>fabids</taxon>
        <taxon>Fabales</taxon>
        <taxon>Fabaceae</taxon>
        <taxon>Papilionoideae</taxon>
        <taxon>50 kb inversion clade</taxon>
        <taxon>NPAAA clade</taxon>
        <taxon>indigoferoid/millettioid clade</taxon>
        <taxon>Phaseoleae</taxon>
        <taxon>Canavalia</taxon>
    </lineage>
</organism>
<sequence length="70" mass="7792">MPRPNRSAKSLGFGCIANSMPRLVSTCKQSTKTLHPTLVKDILSNTTKITLSIYTLYTCSFRSLILTSFH</sequence>
<evidence type="ECO:0000313" key="2">
    <source>
        <dbReference type="Proteomes" id="UP001367508"/>
    </source>
</evidence>
<gene>
    <name evidence="1" type="ORF">VNO77_21946</name>
</gene>
<comment type="caution">
    <text evidence="1">The sequence shown here is derived from an EMBL/GenBank/DDBJ whole genome shotgun (WGS) entry which is preliminary data.</text>
</comment>
<name>A0AAN9L4Y0_CANGL</name>
<protein>
    <submittedName>
        <fullName evidence="1">Uncharacterized protein</fullName>
    </submittedName>
</protein>
<evidence type="ECO:0000313" key="1">
    <source>
        <dbReference type="EMBL" id="KAK7327853.1"/>
    </source>
</evidence>
<accession>A0AAN9L4Y0</accession>